<comment type="caution">
    <text evidence="2">The sequence shown here is derived from an EMBL/GenBank/DDBJ whole genome shotgun (WGS) entry which is preliminary data.</text>
</comment>
<organism evidence="2 3">
    <name type="scientific">Actinoallomurus iriomotensis</name>
    <dbReference type="NCBI Taxonomy" id="478107"/>
    <lineage>
        <taxon>Bacteria</taxon>
        <taxon>Bacillati</taxon>
        <taxon>Actinomycetota</taxon>
        <taxon>Actinomycetes</taxon>
        <taxon>Streptosporangiales</taxon>
        <taxon>Thermomonosporaceae</taxon>
        <taxon>Actinoallomurus</taxon>
    </lineage>
</organism>
<dbReference type="Pfam" id="PF19054">
    <property type="entry name" value="DUF5753"/>
    <property type="match status" value="1"/>
</dbReference>
<dbReference type="Proteomes" id="UP001165074">
    <property type="component" value="Unassembled WGS sequence"/>
</dbReference>
<gene>
    <name evidence="2" type="ORF">Airi02_090490</name>
</gene>
<keyword evidence="3" id="KW-1185">Reference proteome</keyword>
<protein>
    <recommendedName>
        <fullName evidence="1">DUF5753 domain-containing protein</fullName>
    </recommendedName>
</protein>
<dbReference type="InterPro" id="IPR043917">
    <property type="entry name" value="DUF5753"/>
</dbReference>
<accession>A0A9W6SEA0</accession>
<evidence type="ECO:0000313" key="3">
    <source>
        <dbReference type="Proteomes" id="UP001165074"/>
    </source>
</evidence>
<name>A0A9W6SEA0_9ACTN</name>
<evidence type="ECO:0000313" key="2">
    <source>
        <dbReference type="EMBL" id="GLY91120.1"/>
    </source>
</evidence>
<reference evidence="2" key="1">
    <citation type="submission" date="2023-03" db="EMBL/GenBank/DDBJ databases">
        <title>Actinoallomurus iriomotensis NBRC 103684.</title>
        <authorList>
            <person name="Ichikawa N."/>
            <person name="Sato H."/>
            <person name="Tonouchi N."/>
        </authorList>
    </citation>
    <scope>NUCLEOTIDE SEQUENCE</scope>
    <source>
        <strain evidence="2">NBRC 103684</strain>
    </source>
</reference>
<evidence type="ECO:0000259" key="1">
    <source>
        <dbReference type="Pfam" id="PF19054"/>
    </source>
</evidence>
<dbReference type="EMBL" id="BSTK01000019">
    <property type="protein sequence ID" value="GLY91120.1"/>
    <property type="molecule type" value="Genomic_DNA"/>
</dbReference>
<sequence length="114" mass="12526">MVHVVLDEAVLYRERGGKEVMRGQLEHLAASVGPRLTLQVVRSGVNPRASGAFTIAAVDDADVGCVETAVRGIVTSSREDVNELINAWEAIRTFALPQQESLDLIKKVIEERWT</sequence>
<feature type="domain" description="DUF5753" evidence="1">
    <location>
        <begin position="2"/>
        <end position="107"/>
    </location>
</feature>
<proteinExistence type="predicted"/>
<dbReference type="AlphaFoldDB" id="A0A9W6SEA0"/>